<keyword evidence="3" id="KW-1003">Cell membrane</keyword>
<proteinExistence type="predicted"/>
<protein>
    <submittedName>
        <fullName evidence="11">MFS transporter</fullName>
    </submittedName>
</protein>
<evidence type="ECO:0000256" key="2">
    <source>
        <dbReference type="ARBA" id="ARBA00022448"/>
    </source>
</evidence>
<evidence type="ECO:0000313" key="12">
    <source>
        <dbReference type="Proteomes" id="UP000317378"/>
    </source>
</evidence>
<reference evidence="11 12" key="1">
    <citation type="submission" date="2019-06" db="EMBL/GenBank/DDBJ databases">
        <title>Streptomyces sporangiiformans sp. nov., a novel actinomycete isolated from soil in Mount Song.</title>
        <authorList>
            <person name="Han L."/>
        </authorList>
    </citation>
    <scope>NUCLEOTIDE SEQUENCE [LARGE SCALE GENOMIC DNA]</scope>
    <source>
        <strain evidence="11 12">NEAU-SSA 1</strain>
    </source>
</reference>
<dbReference type="SUPFAM" id="SSF103473">
    <property type="entry name" value="MFS general substrate transporter"/>
    <property type="match status" value="1"/>
</dbReference>
<dbReference type="PROSITE" id="PS50850">
    <property type="entry name" value="MFS"/>
    <property type="match status" value="1"/>
</dbReference>
<evidence type="ECO:0000256" key="1">
    <source>
        <dbReference type="ARBA" id="ARBA00004651"/>
    </source>
</evidence>
<evidence type="ECO:0000256" key="5">
    <source>
        <dbReference type="ARBA" id="ARBA00022989"/>
    </source>
</evidence>
<feature type="transmembrane region" description="Helical" evidence="9">
    <location>
        <begin position="294"/>
        <end position="317"/>
    </location>
</feature>
<comment type="subcellular location">
    <subcellularLocation>
        <location evidence="1">Cell membrane</location>
        <topology evidence="1">Multi-pass membrane protein</topology>
    </subcellularLocation>
</comment>
<feature type="transmembrane region" description="Helical" evidence="9">
    <location>
        <begin position="338"/>
        <end position="360"/>
    </location>
</feature>
<feature type="transmembrane region" description="Helical" evidence="9">
    <location>
        <begin position="372"/>
        <end position="390"/>
    </location>
</feature>
<feature type="transmembrane region" description="Helical" evidence="9">
    <location>
        <begin position="122"/>
        <end position="145"/>
    </location>
</feature>
<dbReference type="GO" id="GO:0046677">
    <property type="term" value="P:response to antibiotic"/>
    <property type="evidence" value="ECO:0007669"/>
    <property type="project" value="UniProtKB-KW"/>
</dbReference>
<feature type="transmembrane region" description="Helical" evidence="9">
    <location>
        <begin position="184"/>
        <end position="205"/>
    </location>
</feature>
<keyword evidence="5 9" id="KW-1133">Transmembrane helix</keyword>
<name>A0A505D3M3_9ACTN</name>
<feature type="domain" description="Major facilitator superfamily (MFS) profile" evidence="10">
    <location>
        <begin position="32"/>
        <end position="532"/>
    </location>
</feature>
<sequence>MPWARASARTGRPQSERRWKERLVGRARLFALLFLLTLTGFITTLDNTVINVALPTVQRELGLSVTDLEWVASSYVLSFGALLLPGGRLTDLFGRRSVLTVGIVVFTAASAAASLADSGTTLIAARTVQGVGAALVIPASLAVVAADLPARRRSMAIGLWTAALAVALALGPVVGGFVTQQWSWGWVFALNVPFGLIALLLIPAVPARTTGGSETDRQAEAEARSQAEPGSASEPGSAPGPGPGFGPGPGPANGSGPEPGPKSRRGGLDLPGVLFCVVSLYLLTYGLVRGGEHGFGAAPVPLCLGVSAVAACVFLVVEARTARPLVELGLLRDRFLMGGVIAQVLWGIGVNGVFFFTALYLQRVLGFSPTKAGLAFLPLAGALLLCTPLAERAARVLGAHVSIAAGLGVVAAGLLYVSGTGAHAGYWELQPGLLLIGAGSALTTPLTVRCLAQVPDARTGMATGLVSAAREVSGVFGVVLVGVVLTRRERSALRSGADPRSAFVEGYDIGLRLAACCVLAGALVTLVTLHRRGRHRQVRNRRVRQRSAPARNRAPLVMK</sequence>
<feature type="transmembrane region" description="Helical" evidence="9">
    <location>
        <begin position="157"/>
        <end position="178"/>
    </location>
</feature>
<dbReference type="PANTHER" id="PTHR42718:SF46">
    <property type="entry name" value="BLR6921 PROTEIN"/>
    <property type="match status" value="1"/>
</dbReference>
<dbReference type="GO" id="GO:0022857">
    <property type="term" value="F:transmembrane transporter activity"/>
    <property type="evidence" value="ECO:0007669"/>
    <property type="project" value="InterPro"/>
</dbReference>
<dbReference type="EMBL" id="VCHX02000303">
    <property type="protein sequence ID" value="TPQ17200.1"/>
    <property type="molecule type" value="Genomic_DNA"/>
</dbReference>
<comment type="caution">
    <text evidence="11">The sequence shown here is derived from an EMBL/GenBank/DDBJ whole genome shotgun (WGS) entry which is preliminary data.</text>
</comment>
<feature type="transmembrane region" description="Helical" evidence="9">
    <location>
        <begin position="464"/>
        <end position="485"/>
    </location>
</feature>
<keyword evidence="6 9" id="KW-0472">Membrane</keyword>
<keyword evidence="12" id="KW-1185">Reference proteome</keyword>
<evidence type="ECO:0000256" key="8">
    <source>
        <dbReference type="SAM" id="MobiDB-lite"/>
    </source>
</evidence>
<feature type="region of interest" description="Disordered" evidence="8">
    <location>
        <begin position="537"/>
        <end position="559"/>
    </location>
</feature>
<evidence type="ECO:0000256" key="9">
    <source>
        <dbReference type="SAM" id="Phobius"/>
    </source>
</evidence>
<dbReference type="Gene3D" id="1.20.1720.10">
    <property type="entry name" value="Multidrug resistance protein D"/>
    <property type="match status" value="1"/>
</dbReference>
<organism evidence="11 12">
    <name type="scientific">Streptomyces sporangiiformans</name>
    <dbReference type="NCBI Taxonomy" id="2315329"/>
    <lineage>
        <taxon>Bacteria</taxon>
        <taxon>Bacillati</taxon>
        <taxon>Actinomycetota</taxon>
        <taxon>Actinomycetes</taxon>
        <taxon>Kitasatosporales</taxon>
        <taxon>Streptomycetaceae</taxon>
        <taxon>Streptomyces</taxon>
    </lineage>
</organism>
<feature type="transmembrane region" description="Helical" evidence="9">
    <location>
        <begin position="509"/>
        <end position="529"/>
    </location>
</feature>
<evidence type="ECO:0000256" key="7">
    <source>
        <dbReference type="ARBA" id="ARBA00023251"/>
    </source>
</evidence>
<gene>
    <name evidence="11" type="ORF">FGD71_037665</name>
</gene>
<feature type="compositionally biased region" description="Low complexity" evidence="8">
    <location>
        <begin position="226"/>
        <end position="237"/>
    </location>
</feature>
<dbReference type="Gene3D" id="1.20.1250.20">
    <property type="entry name" value="MFS general substrate transporter like domains"/>
    <property type="match status" value="1"/>
</dbReference>
<feature type="transmembrane region" description="Helical" evidence="9">
    <location>
        <begin position="397"/>
        <end position="417"/>
    </location>
</feature>
<evidence type="ECO:0000313" key="11">
    <source>
        <dbReference type="EMBL" id="TPQ17200.1"/>
    </source>
</evidence>
<evidence type="ECO:0000259" key="10">
    <source>
        <dbReference type="PROSITE" id="PS50850"/>
    </source>
</evidence>
<dbReference type="OrthoDB" id="3218494at2"/>
<feature type="transmembrane region" description="Helical" evidence="9">
    <location>
        <begin position="68"/>
        <end position="86"/>
    </location>
</feature>
<evidence type="ECO:0000256" key="3">
    <source>
        <dbReference type="ARBA" id="ARBA00022475"/>
    </source>
</evidence>
<dbReference type="CDD" id="cd17321">
    <property type="entry name" value="MFS_MMR_MDR_like"/>
    <property type="match status" value="1"/>
</dbReference>
<dbReference type="PRINTS" id="PR01036">
    <property type="entry name" value="TCRTETB"/>
</dbReference>
<keyword evidence="7" id="KW-0046">Antibiotic resistance</keyword>
<dbReference type="Proteomes" id="UP000317378">
    <property type="component" value="Unassembled WGS sequence"/>
</dbReference>
<feature type="region of interest" description="Disordered" evidence="8">
    <location>
        <begin position="210"/>
        <end position="263"/>
    </location>
</feature>
<feature type="transmembrane region" description="Helical" evidence="9">
    <location>
        <begin position="270"/>
        <end position="288"/>
    </location>
</feature>
<keyword evidence="4 9" id="KW-0812">Transmembrane</keyword>
<keyword evidence="2" id="KW-0813">Transport</keyword>
<dbReference type="Pfam" id="PF07690">
    <property type="entry name" value="MFS_1"/>
    <property type="match status" value="1"/>
</dbReference>
<feature type="transmembrane region" description="Helical" evidence="9">
    <location>
        <begin position="98"/>
        <end position="116"/>
    </location>
</feature>
<evidence type="ECO:0000256" key="4">
    <source>
        <dbReference type="ARBA" id="ARBA00022692"/>
    </source>
</evidence>
<feature type="compositionally biased region" description="Pro residues" evidence="8">
    <location>
        <begin position="238"/>
        <end position="250"/>
    </location>
</feature>
<evidence type="ECO:0000256" key="6">
    <source>
        <dbReference type="ARBA" id="ARBA00023136"/>
    </source>
</evidence>
<dbReference type="AlphaFoldDB" id="A0A505D3M3"/>
<feature type="transmembrane region" description="Helical" evidence="9">
    <location>
        <begin position="429"/>
        <end position="452"/>
    </location>
</feature>
<dbReference type="InterPro" id="IPR011701">
    <property type="entry name" value="MFS"/>
</dbReference>
<dbReference type="GO" id="GO:0005886">
    <property type="term" value="C:plasma membrane"/>
    <property type="evidence" value="ECO:0007669"/>
    <property type="project" value="UniProtKB-SubCell"/>
</dbReference>
<dbReference type="PANTHER" id="PTHR42718">
    <property type="entry name" value="MAJOR FACILITATOR SUPERFAMILY MULTIDRUG TRANSPORTER MFSC"/>
    <property type="match status" value="1"/>
</dbReference>
<accession>A0A505D3M3</accession>
<feature type="compositionally biased region" description="Basic and acidic residues" evidence="8">
    <location>
        <begin position="214"/>
        <end position="225"/>
    </location>
</feature>
<dbReference type="InterPro" id="IPR036259">
    <property type="entry name" value="MFS_trans_sf"/>
</dbReference>
<dbReference type="InterPro" id="IPR020846">
    <property type="entry name" value="MFS_dom"/>
</dbReference>